<dbReference type="Gene3D" id="3.40.640.10">
    <property type="entry name" value="Type I PLP-dependent aspartate aminotransferase-like (Major domain)"/>
    <property type="match status" value="1"/>
</dbReference>
<dbReference type="PANTHER" id="PTHR30244:SF34">
    <property type="entry name" value="DTDP-4-AMINO-4,6-DIDEOXYGALACTOSE TRANSAMINASE"/>
    <property type="match status" value="1"/>
</dbReference>
<dbReference type="GO" id="GO:0008483">
    <property type="term" value="F:transaminase activity"/>
    <property type="evidence" value="ECO:0007669"/>
    <property type="project" value="TreeGrafter"/>
</dbReference>
<dbReference type="InterPro" id="IPR015421">
    <property type="entry name" value="PyrdxlP-dep_Trfase_major"/>
</dbReference>
<dbReference type="GO" id="GO:0030170">
    <property type="term" value="F:pyridoxal phosphate binding"/>
    <property type="evidence" value="ECO:0007669"/>
    <property type="project" value="TreeGrafter"/>
</dbReference>
<dbReference type="InterPro" id="IPR015422">
    <property type="entry name" value="PyrdxlP-dep_Trfase_small"/>
</dbReference>
<dbReference type="AlphaFoldDB" id="A0A381YT53"/>
<name>A0A381YT53_9ZZZZ</name>
<proteinExistence type="predicted"/>
<dbReference type="EMBL" id="UINC01018986">
    <property type="protein sequence ID" value="SVA80139.1"/>
    <property type="molecule type" value="Genomic_DNA"/>
</dbReference>
<dbReference type="InterPro" id="IPR015424">
    <property type="entry name" value="PyrdxlP-dep_Trfase"/>
</dbReference>
<accession>A0A381YT53</accession>
<dbReference type="Gene3D" id="3.90.1150.10">
    <property type="entry name" value="Aspartate Aminotransferase, domain 1"/>
    <property type="match status" value="1"/>
</dbReference>
<gene>
    <name evidence="1" type="ORF">METZ01_LOCUS132993</name>
</gene>
<sequence>MKYPLACDTWDHKELYAIQEVIKSGRYTMGPHVKKFEQEFAKYFRCADAVMVNSGSTANLLMIALLKLKYKRGGNIIVPAVSWSTTFFPLQQYGFKLNFVDVDRETLNIDPNKVKEAVNDDTCAIFAVNLLGNSCDHYSLYHIAREHDLILLEDNCESLGAKTYNYEFCGTFGQLGSFSFFFSHHLQTMEGGMIACRDKDDADYLRSLRAHGWCRDLPDDNKIYKKTGDKFKDSFTFVTPGYSVRPLEMSGAIGSVQLKKEQEMRTQRIRNANYFQHKFEEMPGVQLQKEIGESSWFGFSILLVDEYEGKRDQLVKKLTENGVECRPIVAGNFMNNPVIDYLDYYNNSCPNADYIHDNGLFIGNDIRDLKENIDMVYHITKDIK</sequence>
<organism evidence="1">
    <name type="scientific">marine metagenome</name>
    <dbReference type="NCBI Taxonomy" id="408172"/>
    <lineage>
        <taxon>unclassified sequences</taxon>
        <taxon>metagenomes</taxon>
        <taxon>ecological metagenomes</taxon>
    </lineage>
</organism>
<evidence type="ECO:0000313" key="1">
    <source>
        <dbReference type="EMBL" id="SVA80139.1"/>
    </source>
</evidence>
<dbReference type="InterPro" id="IPR000653">
    <property type="entry name" value="DegT/StrS_aminotransferase"/>
</dbReference>
<dbReference type="GO" id="GO:0000271">
    <property type="term" value="P:polysaccharide biosynthetic process"/>
    <property type="evidence" value="ECO:0007669"/>
    <property type="project" value="TreeGrafter"/>
</dbReference>
<dbReference type="CDD" id="cd00616">
    <property type="entry name" value="AHBA_syn"/>
    <property type="match status" value="1"/>
</dbReference>
<protein>
    <recommendedName>
        <fullName evidence="2">DegT/DnrJ/EryC1/StrS aminotransferase</fullName>
    </recommendedName>
</protein>
<dbReference type="PANTHER" id="PTHR30244">
    <property type="entry name" value="TRANSAMINASE"/>
    <property type="match status" value="1"/>
</dbReference>
<dbReference type="PIRSF" id="PIRSF000390">
    <property type="entry name" value="PLP_StrS"/>
    <property type="match status" value="1"/>
</dbReference>
<evidence type="ECO:0008006" key="2">
    <source>
        <dbReference type="Google" id="ProtNLM"/>
    </source>
</evidence>
<dbReference type="SUPFAM" id="SSF53383">
    <property type="entry name" value="PLP-dependent transferases"/>
    <property type="match status" value="1"/>
</dbReference>
<dbReference type="Pfam" id="PF01041">
    <property type="entry name" value="DegT_DnrJ_EryC1"/>
    <property type="match status" value="1"/>
</dbReference>
<reference evidence="1" key="1">
    <citation type="submission" date="2018-05" db="EMBL/GenBank/DDBJ databases">
        <authorList>
            <person name="Lanie J.A."/>
            <person name="Ng W.-L."/>
            <person name="Kazmierczak K.M."/>
            <person name="Andrzejewski T.M."/>
            <person name="Davidsen T.M."/>
            <person name="Wayne K.J."/>
            <person name="Tettelin H."/>
            <person name="Glass J.I."/>
            <person name="Rusch D."/>
            <person name="Podicherti R."/>
            <person name="Tsui H.-C.T."/>
            <person name="Winkler M.E."/>
        </authorList>
    </citation>
    <scope>NUCLEOTIDE SEQUENCE</scope>
</reference>